<feature type="compositionally biased region" description="Acidic residues" evidence="1">
    <location>
        <begin position="85"/>
        <end position="98"/>
    </location>
</feature>
<feature type="compositionally biased region" description="Basic and acidic residues" evidence="1">
    <location>
        <begin position="129"/>
        <end position="138"/>
    </location>
</feature>
<evidence type="ECO:0000313" key="3">
    <source>
        <dbReference type="Proteomes" id="UP001190700"/>
    </source>
</evidence>
<accession>A0AAE0F0U1</accession>
<feature type="region of interest" description="Disordered" evidence="1">
    <location>
        <begin position="311"/>
        <end position="334"/>
    </location>
</feature>
<feature type="compositionally biased region" description="Basic residues" evidence="1">
    <location>
        <begin position="139"/>
        <end position="158"/>
    </location>
</feature>
<comment type="caution">
    <text evidence="2">The sequence shown here is derived from an EMBL/GenBank/DDBJ whole genome shotgun (WGS) entry which is preliminary data.</text>
</comment>
<reference evidence="2 3" key="1">
    <citation type="journal article" date="2015" name="Genome Biol. Evol.">
        <title>Comparative Genomics of a Bacterivorous Green Alga Reveals Evolutionary Causalities and Consequences of Phago-Mixotrophic Mode of Nutrition.</title>
        <authorList>
            <person name="Burns J.A."/>
            <person name="Paasch A."/>
            <person name="Narechania A."/>
            <person name="Kim E."/>
        </authorList>
    </citation>
    <scope>NUCLEOTIDE SEQUENCE [LARGE SCALE GENOMIC DNA]</scope>
    <source>
        <strain evidence="2 3">PLY_AMNH</strain>
    </source>
</reference>
<feature type="compositionally biased region" description="Polar residues" evidence="1">
    <location>
        <begin position="165"/>
        <end position="200"/>
    </location>
</feature>
<feature type="region of interest" description="Disordered" evidence="1">
    <location>
        <begin position="1"/>
        <end position="27"/>
    </location>
</feature>
<sequence length="334" mass="37633">MSQAATVDFQVQRLQRKHPERQEVGTTIVPVNRPAKLASLGVDIEEVLRVLKHTHFNEIPSDSPEPARSFKSTSTRNYYAILTTDESEDTGADGDEDPTPTPPTQRNAPSQAPRPTQREHAVRVQDLLEQTRRRDVTRKERKQRKLAKRKQAKLRRRSGSGNGGDTSPSTSTEDNSSATTLSTSCPSSDESTPSQHSLPSSRKGGRQRGRQARARQRELQLQEETELREREATTHELQLQALRANMQRVAEESAELQKRLLDEMRQEVRDVAATATLEQQRQQAEAQRASEAAAALAEEVRREHVQQMRAASEALEHQQAQALLLRPEETKQQP</sequence>
<feature type="region of interest" description="Disordered" evidence="1">
    <location>
        <begin position="57"/>
        <end position="233"/>
    </location>
</feature>
<proteinExistence type="predicted"/>
<feature type="compositionally biased region" description="Low complexity" evidence="1">
    <location>
        <begin position="311"/>
        <end position="325"/>
    </location>
</feature>
<dbReference type="EMBL" id="LGRX02028556">
    <property type="protein sequence ID" value="KAK3247926.1"/>
    <property type="molecule type" value="Genomic_DNA"/>
</dbReference>
<keyword evidence="3" id="KW-1185">Reference proteome</keyword>
<organism evidence="2 3">
    <name type="scientific">Cymbomonas tetramitiformis</name>
    <dbReference type="NCBI Taxonomy" id="36881"/>
    <lineage>
        <taxon>Eukaryota</taxon>
        <taxon>Viridiplantae</taxon>
        <taxon>Chlorophyta</taxon>
        <taxon>Pyramimonadophyceae</taxon>
        <taxon>Pyramimonadales</taxon>
        <taxon>Pyramimonadaceae</taxon>
        <taxon>Cymbomonas</taxon>
    </lineage>
</organism>
<dbReference type="Proteomes" id="UP001190700">
    <property type="component" value="Unassembled WGS sequence"/>
</dbReference>
<protein>
    <submittedName>
        <fullName evidence="2">Uncharacterized protein</fullName>
    </submittedName>
</protein>
<feature type="compositionally biased region" description="Polar residues" evidence="1">
    <location>
        <begin position="105"/>
        <end position="114"/>
    </location>
</feature>
<gene>
    <name evidence="2" type="ORF">CYMTET_42602</name>
</gene>
<name>A0AAE0F0U1_9CHLO</name>
<dbReference type="AlphaFoldDB" id="A0AAE0F0U1"/>
<evidence type="ECO:0000256" key="1">
    <source>
        <dbReference type="SAM" id="MobiDB-lite"/>
    </source>
</evidence>
<feature type="compositionally biased region" description="Basic residues" evidence="1">
    <location>
        <begin position="203"/>
        <end position="214"/>
    </location>
</feature>
<evidence type="ECO:0000313" key="2">
    <source>
        <dbReference type="EMBL" id="KAK3247926.1"/>
    </source>
</evidence>
<feature type="compositionally biased region" description="Basic and acidic residues" evidence="1">
    <location>
        <begin position="215"/>
        <end position="233"/>
    </location>
</feature>